<protein>
    <submittedName>
        <fullName evidence="3">Innexin</fullName>
    </submittedName>
</protein>
<dbReference type="AlphaFoldDB" id="A0A0N4YN67"/>
<keyword evidence="2" id="KW-1185">Reference proteome</keyword>
<accession>A0A0N4YN67</accession>
<sequence length="77" mass="8810">MTIEAVLRVARQHLGGFEGDWFDWLCYSVTNNMLIAAATIIGYKALSEKPIECVPPSFFPDSWTTIFHFLKIFIDLL</sequence>
<dbReference type="Proteomes" id="UP000271162">
    <property type="component" value="Unassembled WGS sequence"/>
</dbReference>
<reference evidence="1 2" key="2">
    <citation type="submission" date="2018-11" db="EMBL/GenBank/DDBJ databases">
        <authorList>
            <consortium name="Pathogen Informatics"/>
        </authorList>
    </citation>
    <scope>NUCLEOTIDE SEQUENCE [LARGE SCALE GENOMIC DNA]</scope>
</reference>
<proteinExistence type="predicted"/>
<name>A0A0N4YN67_NIPBR</name>
<organism evidence="3">
    <name type="scientific">Nippostrongylus brasiliensis</name>
    <name type="common">Rat hookworm</name>
    <dbReference type="NCBI Taxonomy" id="27835"/>
    <lineage>
        <taxon>Eukaryota</taxon>
        <taxon>Metazoa</taxon>
        <taxon>Ecdysozoa</taxon>
        <taxon>Nematoda</taxon>
        <taxon>Chromadorea</taxon>
        <taxon>Rhabditida</taxon>
        <taxon>Rhabditina</taxon>
        <taxon>Rhabditomorpha</taxon>
        <taxon>Strongyloidea</taxon>
        <taxon>Heligmosomidae</taxon>
        <taxon>Nippostrongylus</taxon>
    </lineage>
</organism>
<evidence type="ECO:0000313" key="2">
    <source>
        <dbReference type="Proteomes" id="UP000271162"/>
    </source>
</evidence>
<gene>
    <name evidence="1" type="ORF">NBR_LOCUS18666</name>
</gene>
<dbReference type="EMBL" id="UYSL01023596">
    <property type="protein sequence ID" value="VDL82391.1"/>
    <property type="molecule type" value="Genomic_DNA"/>
</dbReference>
<dbReference type="OMA" id="SRSIWRY"/>
<evidence type="ECO:0000313" key="1">
    <source>
        <dbReference type="EMBL" id="VDL82391.1"/>
    </source>
</evidence>
<evidence type="ECO:0000313" key="3">
    <source>
        <dbReference type="WBParaSite" id="NBR_0001866501-mRNA-1"/>
    </source>
</evidence>
<dbReference type="WBParaSite" id="NBR_0001866501-mRNA-1">
    <property type="protein sequence ID" value="NBR_0001866501-mRNA-1"/>
    <property type="gene ID" value="NBR_0001866501"/>
</dbReference>
<reference evidence="3" key="1">
    <citation type="submission" date="2017-02" db="UniProtKB">
        <authorList>
            <consortium name="WormBaseParasite"/>
        </authorList>
    </citation>
    <scope>IDENTIFICATION</scope>
</reference>